<feature type="transmembrane region" description="Helical" evidence="9">
    <location>
        <begin position="613"/>
        <end position="636"/>
    </location>
</feature>
<protein>
    <submittedName>
        <fullName evidence="11">ABC transporter G family member 1</fullName>
    </submittedName>
</protein>
<keyword evidence="4" id="KW-0547">Nucleotide-binding</keyword>
<dbReference type="SMART" id="SM00382">
    <property type="entry name" value="AAA"/>
    <property type="match status" value="1"/>
</dbReference>
<dbReference type="InterPro" id="IPR013525">
    <property type="entry name" value="ABC2_TM"/>
</dbReference>
<dbReference type="InterPro" id="IPR003593">
    <property type="entry name" value="AAA+_ATPase"/>
</dbReference>
<keyword evidence="6 9" id="KW-1133">Transmembrane helix</keyword>
<keyword evidence="12" id="KW-1185">Reference proteome</keyword>
<evidence type="ECO:0000256" key="6">
    <source>
        <dbReference type="ARBA" id="ARBA00022989"/>
    </source>
</evidence>
<dbReference type="AlphaFoldDB" id="A0A2R5GSQ2"/>
<dbReference type="Pfam" id="PF00005">
    <property type="entry name" value="ABC_tran"/>
    <property type="match status" value="1"/>
</dbReference>
<dbReference type="GO" id="GO:0005524">
    <property type="term" value="F:ATP binding"/>
    <property type="evidence" value="ECO:0007669"/>
    <property type="project" value="UniProtKB-KW"/>
</dbReference>
<dbReference type="OrthoDB" id="66620at2759"/>
<evidence type="ECO:0000256" key="1">
    <source>
        <dbReference type="ARBA" id="ARBA00004141"/>
    </source>
</evidence>
<keyword evidence="7 9" id="KW-0472">Membrane</keyword>
<evidence type="ECO:0000256" key="9">
    <source>
        <dbReference type="SAM" id="Phobius"/>
    </source>
</evidence>
<dbReference type="Gene3D" id="3.40.50.300">
    <property type="entry name" value="P-loop containing nucleotide triphosphate hydrolases"/>
    <property type="match status" value="1"/>
</dbReference>
<dbReference type="SUPFAM" id="SSF52540">
    <property type="entry name" value="P-loop containing nucleoside triphosphate hydrolases"/>
    <property type="match status" value="1"/>
</dbReference>
<evidence type="ECO:0000256" key="8">
    <source>
        <dbReference type="SAM" id="MobiDB-lite"/>
    </source>
</evidence>
<sequence>MRTALLEDAEAFTAGSEAANDSEAGDNLQDYVLRVQGAEVAFKDLRYSVRTSRCGGKTNRKEILHGLSGRVHRSKLNTLFGATGSGKSSLMDVLAMRKRASNVMGSVFVDGIPQSEEFREMAGYVAQDDHLVSNLTCRENVLLSADLRLPASCAKSEKLELVQGVLDALGLDTCADTLVGDDFRRGLSGGEKKRTSIAMELVVRPPVLFLDEPTSGLDSTTSVAVVAQLLALSRLGCTILMAIHQPRFAIFRMLDHVMLLDDGSIIHQGEARRVVDDFASLGFHCETFNNPADFMLDVLGGLVPRNANAHLDAQNHAPSAARSHPDLTVFNPSMANGSARGRLQTSSRRRRRRRHRLGQRTSSEEAEADIEEEDAEDSDDAFSSEAEGFDQEGVGPTLHSSLERDVRAWLLLAWQRDPAHLAILSYVNSLQHASARTRETFAVPRHLDRRPGWWAQFCILSRKNLVVLSRLPAVVLMQFVVMCFFGALTGGIYHRLGLDGTGLTNRIGAFFYLIMSLVFANLSAIELFLKERTLYIHQRHNHFYHPLPYFASLLLCDLLPMRVVPIIAFSSIVYPMMGFQPHLSNFAWFVATVVVESICAGTLCYMMSAAIGIFVIANLAVSVAFVVSMIYGGVLVDLSSLPAGLRWLEHFSFFKYGYEALAVTELHGLQFHDVNAPGDHITGDQILLARGLSIDNRVYDIIAMLLLAVLFAALAYAFLLRIARAD</sequence>
<evidence type="ECO:0000259" key="10">
    <source>
        <dbReference type="PROSITE" id="PS50893"/>
    </source>
</evidence>
<evidence type="ECO:0000256" key="7">
    <source>
        <dbReference type="ARBA" id="ARBA00023136"/>
    </source>
</evidence>
<feature type="transmembrane region" description="Helical" evidence="9">
    <location>
        <begin position="550"/>
        <end position="574"/>
    </location>
</feature>
<comment type="caution">
    <text evidence="11">The sequence shown here is derived from an EMBL/GenBank/DDBJ whole genome shotgun (WGS) entry which is preliminary data.</text>
</comment>
<dbReference type="Pfam" id="PF01061">
    <property type="entry name" value="ABC2_membrane"/>
    <property type="match status" value="1"/>
</dbReference>
<dbReference type="GO" id="GO:0140359">
    <property type="term" value="F:ABC-type transporter activity"/>
    <property type="evidence" value="ECO:0007669"/>
    <property type="project" value="InterPro"/>
</dbReference>
<dbReference type="Proteomes" id="UP000241890">
    <property type="component" value="Unassembled WGS sequence"/>
</dbReference>
<reference evidence="11 12" key="1">
    <citation type="submission" date="2017-12" db="EMBL/GenBank/DDBJ databases">
        <title>Sequencing, de novo assembly and annotation of complete genome of a new Thraustochytrid species, strain FCC1311.</title>
        <authorList>
            <person name="Sedici K."/>
            <person name="Godart F."/>
            <person name="Aiese Cigliano R."/>
            <person name="Sanseverino W."/>
            <person name="Barakat M."/>
            <person name="Ortet P."/>
            <person name="Marechal E."/>
            <person name="Cagnac O."/>
            <person name="Amato A."/>
        </authorList>
    </citation>
    <scope>NUCLEOTIDE SEQUENCE [LARGE SCALE GENOMIC DNA]</scope>
</reference>
<dbReference type="InParanoid" id="A0A2R5GSQ2"/>
<feature type="compositionally biased region" description="Acidic residues" evidence="8">
    <location>
        <begin position="364"/>
        <end position="390"/>
    </location>
</feature>
<gene>
    <name evidence="11" type="ORF">FCC1311_101152</name>
</gene>
<evidence type="ECO:0000256" key="4">
    <source>
        <dbReference type="ARBA" id="ARBA00022741"/>
    </source>
</evidence>
<comment type="subcellular location">
    <subcellularLocation>
        <location evidence="1">Membrane</location>
        <topology evidence="1">Multi-pass membrane protein</topology>
    </subcellularLocation>
</comment>
<evidence type="ECO:0000256" key="5">
    <source>
        <dbReference type="ARBA" id="ARBA00022840"/>
    </source>
</evidence>
<dbReference type="GO" id="GO:0016887">
    <property type="term" value="F:ATP hydrolysis activity"/>
    <property type="evidence" value="ECO:0007669"/>
    <property type="project" value="InterPro"/>
</dbReference>
<dbReference type="PANTHER" id="PTHR48041">
    <property type="entry name" value="ABC TRANSPORTER G FAMILY MEMBER 28"/>
    <property type="match status" value="1"/>
</dbReference>
<dbReference type="InterPro" id="IPR043926">
    <property type="entry name" value="ABCG_dom"/>
</dbReference>
<proteinExistence type="predicted"/>
<name>A0A2R5GSQ2_9STRA</name>
<keyword evidence="5" id="KW-0067">ATP-binding</keyword>
<feature type="domain" description="ABC transporter" evidence="10">
    <location>
        <begin position="40"/>
        <end position="287"/>
    </location>
</feature>
<feature type="transmembrane region" description="Helical" evidence="9">
    <location>
        <begin position="471"/>
        <end position="489"/>
    </location>
</feature>
<evidence type="ECO:0000256" key="2">
    <source>
        <dbReference type="ARBA" id="ARBA00022448"/>
    </source>
</evidence>
<dbReference type="EMBL" id="BEYU01000172">
    <property type="protein sequence ID" value="GBG33892.1"/>
    <property type="molecule type" value="Genomic_DNA"/>
</dbReference>
<keyword evidence="3 9" id="KW-0812">Transmembrane</keyword>
<feature type="transmembrane region" description="Helical" evidence="9">
    <location>
        <begin position="701"/>
        <end position="720"/>
    </location>
</feature>
<feature type="compositionally biased region" description="Basic residues" evidence="8">
    <location>
        <begin position="347"/>
        <end position="358"/>
    </location>
</feature>
<feature type="transmembrane region" description="Helical" evidence="9">
    <location>
        <begin position="509"/>
        <end position="529"/>
    </location>
</feature>
<dbReference type="GO" id="GO:0005886">
    <property type="term" value="C:plasma membrane"/>
    <property type="evidence" value="ECO:0007669"/>
    <property type="project" value="TreeGrafter"/>
</dbReference>
<evidence type="ECO:0000256" key="3">
    <source>
        <dbReference type="ARBA" id="ARBA00022692"/>
    </source>
</evidence>
<dbReference type="InterPro" id="IPR027417">
    <property type="entry name" value="P-loop_NTPase"/>
</dbReference>
<dbReference type="Pfam" id="PF19055">
    <property type="entry name" value="ABC2_membrane_7"/>
    <property type="match status" value="1"/>
</dbReference>
<dbReference type="InterPro" id="IPR003439">
    <property type="entry name" value="ABC_transporter-like_ATP-bd"/>
</dbReference>
<evidence type="ECO:0000313" key="11">
    <source>
        <dbReference type="EMBL" id="GBG33892.1"/>
    </source>
</evidence>
<dbReference type="PANTHER" id="PTHR48041:SF116">
    <property type="entry name" value="PROTEIN BROWN"/>
    <property type="match status" value="1"/>
</dbReference>
<feature type="transmembrane region" description="Helical" evidence="9">
    <location>
        <begin position="586"/>
        <end position="606"/>
    </location>
</feature>
<accession>A0A2R5GSQ2</accession>
<feature type="region of interest" description="Disordered" evidence="8">
    <location>
        <begin position="314"/>
        <end position="397"/>
    </location>
</feature>
<dbReference type="InterPro" id="IPR050352">
    <property type="entry name" value="ABCG_transporters"/>
</dbReference>
<dbReference type="PROSITE" id="PS50893">
    <property type="entry name" value="ABC_TRANSPORTER_2"/>
    <property type="match status" value="1"/>
</dbReference>
<organism evidence="11 12">
    <name type="scientific">Hondaea fermentalgiana</name>
    <dbReference type="NCBI Taxonomy" id="2315210"/>
    <lineage>
        <taxon>Eukaryota</taxon>
        <taxon>Sar</taxon>
        <taxon>Stramenopiles</taxon>
        <taxon>Bigyra</taxon>
        <taxon>Labyrinthulomycetes</taxon>
        <taxon>Thraustochytrida</taxon>
        <taxon>Thraustochytriidae</taxon>
        <taxon>Hondaea</taxon>
    </lineage>
</organism>
<keyword evidence="2" id="KW-0813">Transport</keyword>
<evidence type="ECO:0000313" key="12">
    <source>
        <dbReference type="Proteomes" id="UP000241890"/>
    </source>
</evidence>